<dbReference type="InterPro" id="IPR019508">
    <property type="entry name" value="Prot_inh_I48_clitocypin"/>
</dbReference>
<evidence type="ECO:0000256" key="4">
    <source>
        <dbReference type="ARBA" id="ARBA00024855"/>
    </source>
</evidence>
<dbReference type="AlphaFoldDB" id="A0A5C3LWI3"/>
<keyword evidence="2" id="KW-0646">Protease inhibitor</keyword>
<organism evidence="6 7">
    <name type="scientific">Crucibulum laeve</name>
    <dbReference type="NCBI Taxonomy" id="68775"/>
    <lineage>
        <taxon>Eukaryota</taxon>
        <taxon>Fungi</taxon>
        <taxon>Dikarya</taxon>
        <taxon>Basidiomycota</taxon>
        <taxon>Agaricomycotina</taxon>
        <taxon>Agaricomycetes</taxon>
        <taxon>Agaricomycetidae</taxon>
        <taxon>Agaricales</taxon>
        <taxon>Agaricineae</taxon>
        <taxon>Nidulariaceae</taxon>
        <taxon>Crucibulum</taxon>
    </lineage>
</organism>
<comment type="subunit">
    <text evidence="1">Homodimer.</text>
</comment>
<comment type="function">
    <text evidence="4">Binds and inhibits cysteine proteinases. Inhibits most strongly papain and cathepsin L, more weakly bromelain and cathepsin B while it is completely ineffective against cathepsin H.</text>
</comment>
<dbReference type="Proteomes" id="UP000308652">
    <property type="component" value="Unassembled WGS sequence"/>
</dbReference>
<gene>
    <name evidence="6" type="ORF">BDQ12DRAFT_666796</name>
</gene>
<keyword evidence="3" id="KW-0789">Thiol protease inhibitor</keyword>
<evidence type="ECO:0000256" key="5">
    <source>
        <dbReference type="ARBA" id="ARBA00025775"/>
    </source>
</evidence>
<evidence type="ECO:0000313" key="6">
    <source>
        <dbReference type="EMBL" id="TFK37504.1"/>
    </source>
</evidence>
<dbReference type="GO" id="GO:0004869">
    <property type="term" value="F:cysteine-type endopeptidase inhibitor activity"/>
    <property type="evidence" value="ECO:0007669"/>
    <property type="project" value="UniProtKB-KW"/>
</dbReference>
<evidence type="ECO:0000256" key="2">
    <source>
        <dbReference type="ARBA" id="ARBA00022690"/>
    </source>
</evidence>
<sequence length="180" mass="19658">MSDLKSHAYRIRIVPKGITSLDFAGGMYATAPSKVGEPVRTEALGPSATGSQIWQVKRVVEDEGNYIISIPFDYNGPFDLPGWQHHNKPSGGEHVTYGTDNLSYFRITPADLPGAYHIGVLSDSMAVGVLYAVGESEGNNVIIKSYALYPGYDKLLTRWQFIPVESSEAVPPVVGGRYKH</sequence>
<comment type="similarity">
    <text evidence="5">Belongs to the protease inhibitor I48 family.</text>
</comment>
<evidence type="ECO:0000256" key="3">
    <source>
        <dbReference type="ARBA" id="ARBA00022704"/>
    </source>
</evidence>
<name>A0A5C3LWI3_9AGAR</name>
<protein>
    <submittedName>
        <fullName evidence="6">Uncharacterized protein</fullName>
    </submittedName>
</protein>
<keyword evidence="7" id="KW-1185">Reference proteome</keyword>
<dbReference type="Pfam" id="PF10467">
    <property type="entry name" value="Inhibitor_I48"/>
    <property type="match status" value="1"/>
</dbReference>
<evidence type="ECO:0000256" key="1">
    <source>
        <dbReference type="ARBA" id="ARBA00011738"/>
    </source>
</evidence>
<dbReference type="OrthoDB" id="3027255at2759"/>
<reference evidence="6 7" key="1">
    <citation type="journal article" date="2019" name="Nat. Ecol. Evol.">
        <title>Megaphylogeny resolves global patterns of mushroom evolution.</title>
        <authorList>
            <person name="Varga T."/>
            <person name="Krizsan K."/>
            <person name="Foldi C."/>
            <person name="Dima B."/>
            <person name="Sanchez-Garcia M."/>
            <person name="Sanchez-Ramirez S."/>
            <person name="Szollosi G.J."/>
            <person name="Szarkandi J.G."/>
            <person name="Papp V."/>
            <person name="Albert L."/>
            <person name="Andreopoulos W."/>
            <person name="Angelini C."/>
            <person name="Antonin V."/>
            <person name="Barry K.W."/>
            <person name="Bougher N.L."/>
            <person name="Buchanan P."/>
            <person name="Buyck B."/>
            <person name="Bense V."/>
            <person name="Catcheside P."/>
            <person name="Chovatia M."/>
            <person name="Cooper J."/>
            <person name="Damon W."/>
            <person name="Desjardin D."/>
            <person name="Finy P."/>
            <person name="Geml J."/>
            <person name="Haridas S."/>
            <person name="Hughes K."/>
            <person name="Justo A."/>
            <person name="Karasinski D."/>
            <person name="Kautmanova I."/>
            <person name="Kiss B."/>
            <person name="Kocsube S."/>
            <person name="Kotiranta H."/>
            <person name="LaButti K.M."/>
            <person name="Lechner B.E."/>
            <person name="Liimatainen K."/>
            <person name="Lipzen A."/>
            <person name="Lukacs Z."/>
            <person name="Mihaltcheva S."/>
            <person name="Morgado L.N."/>
            <person name="Niskanen T."/>
            <person name="Noordeloos M.E."/>
            <person name="Ohm R.A."/>
            <person name="Ortiz-Santana B."/>
            <person name="Ovrebo C."/>
            <person name="Racz N."/>
            <person name="Riley R."/>
            <person name="Savchenko A."/>
            <person name="Shiryaev A."/>
            <person name="Soop K."/>
            <person name="Spirin V."/>
            <person name="Szebenyi C."/>
            <person name="Tomsovsky M."/>
            <person name="Tulloss R.E."/>
            <person name="Uehling J."/>
            <person name="Grigoriev I.V."/>
            <person name="Vagvolgyi C."/>
            <person name="Papp T."/>
            <person name="Martin F.M."/>
            <person name="Miettinen O."/>
            <person name="Hibbett D.S."/>
            <person name="Nagy L.G."/>
        </authorList>
    </citation>
    <scope>NUCLEOTIDE SEQUENCE [LARGE SCALE GENOMIC DNA]</scope>
    <source>
        <strain evidence="6 7">CBS 166.37</strain>
    </source>
</reference>
<dbReference type="Gene3D" id="2.80.10.50">
    <property type="match status" value="1"/>
</dbReference>
<dbReference type="EMBL" id="ML213607">
    <property type="protein sequence ID" value="TFK37504.1"/>
    <property type="molecule type" value="Genomic_DNA"/>
</dbReference>
<evidence type="ECO:0000313" key="7">
    <source>
        <dbReference type="Proteomes" id="UP000308652"/>
    </source>
</evidence>
<proteinExistence type="inferred from homology"/>
<accession>A0A5C3LWI3</accession>